<keyword evidence="2" id="KW-1185">Reference proteome</keyword>
<feature type="non-terminal residue" evidence="1">
    <location>
        <position position="67"/>
    </location>
</feature>
<evidence type="ECO:0000313" key="1">
    <source>
        <dbReference type="EMBL" id="OBS81421.1"/>
    </source>
</evidence>
<gene>
    <name evidence="1" type="ORF">A6R68_20377</name>
</gene>
<dbReference type="EMBL" id="LZPO01016222">
    <property type="protein sequence ID" value="OBS81421.1"/>
    <property type="molecule type" value="Genomic_DNA"/>
</dbReference>
<accession>A0A1A6HT29</accession>
<dbReference type="AlphaFoldDB" id="A0A1A6HT29"/>
<comment type="caution">
    <text evidence="1">The sequence shown here is derived from an EMBL/GenBank/DDBJ whole genome shotgun (WGS) entry which is preliminary data.</text>
</comment>
<organism evidence="1 2">
    <name type="scientific">Neotoma lepida</name>
    <name type="common">Desert woodrat</name>
    <dbReference type="NCBI Taxonomy" id="56216"/>
    <lineage>
        <taxon>Eukaryota</taxon>
        <taxon>Metazoa</taxon>
        <taxon>Chordata</taxon>
        <taxon>Craniata</taxon>
        <taxon>Vertebrata</taxon>
        <taxon>Euteleostomi</taxon>
        <taxon>Mammalia</taxon>
        <taxon>Eutheria</taxon>
        <taxon>Euarchontoglires</taxon>
        <taxon>Glires</taxon>
        <taxon>Rodentia</taxon>
        <taxon>Myomorpha</taxon>
        <taxon>Muroidea</taxon>
        <taxon>Cricetidae</taxon>
        <taxon>Neotominae</taxon>
        <taxon>Neotoma</taxon>
    </lineage>
</organism>
<proteinExistence type="predicted"/>
<reference evidence="1 2" key="1">
    <citation type="submission" date="2016-06" db="EMBL/GenBank/DDBJ databases">
        <title>The Draft Genome Sequence and Annotation of the Desert Woodrat Neotoma lepida.</title>
        <authorList>
            <person name="Campbell M."/>
            <person name="Oakeson K.F."/>
            <person name="Yandell M."/>
            <person name="Halpert J.R."/>
            <person name="Dearing D."/>
        </authorList>
    </citation>
    <scope>NUCLEOTIDE SEQUENCE [LARGE SCALE GENOMIC DNA]</scope>
    <source>
        <strain evidence="1">417</strain>
        <tissue evidence="1">Liver</tissue>
    </source>
</reference>
<sequence length="67" mass="7579">MLARSVSRLAKPDGNSTTYNMAFHQMARCQNPKLESSIYQVYQVSTAGAEPYNSIFVIHPVLEHSEY</sequence>
<name>A0A1A6HT29_NEOLE</name>
<protein>
    <submittedName>
        <fullName evidence="1">Uncharacterized protein</fullName>
    </submittedName>
</protein>
<dbReference type="Proteomes" id="UP000092124">
    <property type="component" value="Unassembled WGS sequence"/>
</dbReference>
<evidence type="ECO:0000313" key="2">
    <source>
        <dbReference type="Proteomes" id="UP000092124"/>
    </source>
</evidence>